<dbReference type="PANTHER" id="PTHR32268:SF11">
    <property type="entry name" value="HOMOSERINE O-ACETYLTRANSFERASE"/>
    <property type="match status" value="1"/>
</dbReference>
<dbReference type="Proteomes" id="UP000800094">
    <property type="component" value="Unassembled WGS sequence"/>
</dbReference>
<feature type="chain" id="PRO_5025486759" evidence="4">
    <location>
        <begin position="22"/>
        <end position="359"/>
    </location>
</feature>
<accession>A0A6A6J157</accession>
<proteinExistence type="inferred from homology"/>
<dbReference type="GeneID" id="54576254"/>
<dbReference type="GO" id="GO:0009086">
    <property type="term" value="P:methionine biosynthetic process"/>
    <property type="evidence" value="ECO:0007669"/>
    <property type="project" value="TreeGrafter"/>
</dbReference>
<dbReference type="RefSeq" id="XP_033691071.1">
    <property type="nucleotide sequence ID" value="XM_033822924.1"/>
</dbReference>
<gene>
    <name evidence="6" type="ORF">BU26DRAFT_410187</name>
</gene>
<reference evidence="6" key="1">
    <citation type="journal article" date="2020" name="Stud. Mycol.">
        <title>101 Dothideomycetes genomes: a test case for predicting lifestyles and emergence of pathogens.</title>
        <authorList>
            <person name="Haridas S."/>
            <person name="Albert R."/>
            <person name="Binder M."/>
            <person name="Bloem J."/>
            <person name="Labutti K."/>
            <person name="Salamov A."/>
            <person name="Andreopoulos B."/>
            <person name="Baker S."/>
            <person name="Barry K."/>
            <person name="Bills G."/>
            <person name="Bluhm B."/>
            <person name="Cannon C."/>
            <person name="Castanera R."/>
            <person name="Culley D."/>
            <person name="Daum C."/>
            <person name="Ezra D."/>
            <person name="Gonzalez J."/>
            <person name="Henrissat B."/>
            <person name="Kuo A."/>
            <person name="Liang C."/>
            <person name="Lipzen A."/>
            <person name="Lutzoni F."/>
            <person name="Magnuson J."/>
            <person name="Mondo S."/>
            <person name="Nolan M."/>
            <person name="Ohm R."/>
            <person name="Pangilinan J."/>
            <person name="Park H.-J."/>
            <person name="Ramirez L."/>
            <person name="Alfaro M."/>
            <person name="Sun H."/>
            <person name="Tritt A."/>
            <person name="Yoshinaga Y."/>
            <person name="Zwiers L.-H."/>
            <person name="Turgeon B."/>
            <person name="Goodwin S."/>
            <person name="Spatafora J."/>
            <person name="Crous P."/>
            <person name="Grigoriev I."/>
        </authorList>
    </citation>
    <scope>NUCLEOTIDE SEQUENCE</scope>
    <source>
        <strain evidence="6">CBS 122368</strain>
    </source>
</reference>
<dbReference type="InterPro" id="IPR029058">
    <property type="entry name" value="AB_hydrolase_fold"/>
</dbReference>
<dbReference type="InterPro" id="IPR008220">
    <property type="entry name" value="HAT_MetX-like"/>
</dbReference>
<comment type="similarity">
    <text evidence="1">Belongs to the AB hydrolase superfamily. MetX family.</text>
</comment>
<feature type="active site" evidence="3">
    <location>
        <position position="341"/>
    </location>
</feature>
<dbReference type="GO" id="GO:0009092">
    <property type="term" value="P:homoserine metabolic process"/>
    <property type="evidence" value="ECO:0007669"/>
    <property type="project" value="TreeGrafter"/>
</dbReference>
<dbReference type="InterPro" id="IPR000073">
    <property type="entry name" value="AB_hydrolase_1"/>
</dbReference>
<evidence type="ECO:0000313" key="7">
    <source>
        <dbReference type="Proteomes" id="UP000800094"/>
    </source>
</evidence>
<protein>
    <submittedName>
        <fullName evidence="6">Homoserine acetyltransferase</fullName>
    </submittedName>
</protein>
<dbReference type="AlphaFoldDB" id="A0A6A6J157"/>
<dbReference type="EMBL" id="ML987189">
    <property type="protein sequence ID" value="KAF2256067.1"/>
    <property type="molecule type" value="Genomic_DNA"/>
</dbReference>
<dbReference type="Gene3D" id="3.40.50.1820">
    <property type="entry name" value="alpha/beta hydrolase"/>
    <property type="match status" value="1"/>
</dbReference>
<dbReference type="Pfam" id="PF00561">
    <property type="entry name" value="Abhydrolase_1"/>
    <property type="match status" value="1"/>
</dbReference>
<name>A0A6A6J157_9PLEO</name>
<evidence type="ECO:0000256" key="1">
    <source>
        <dbReference type="ARBA" id="ARBA00006886"/>
    </source>
</evidence>
<feature type="signal peptide" evidence="4">
    <location>
        <begin position="1"/>
        <end position="21"/>
    </location>
</feature>
<dbReference type="OrthoDB" id="9972683at2759"/>
<dbReference type="PANTHER" id="PTHR32268">
    <property type="entry name" value="HOMOSERINE O-ACETYLTRANSFERASE"/>
    <property type="match status" value="1"/>
</dbReference>
<evidence type="ECO:0000256" key="2">
    <source>
        <dbReference type="ARBA" id="ARBA00022679"/>
    </source>
</evidence>
<feature type="active site" evidence="3">
    <location>
        <position position="304"/>
    </location>
</feature>
<organism evidence="6 7">
    <name type="scientific">Trematosphaeria pertusa</name>
    <dbReference type="NCBI Taxonomy" id="390896"/>
    <lineage>
        <taxon>Eukaryota</taxon>
        <taxon>Fungi</taxon>
        <taxon>Dikarya</taxon>
        <taxon>Ascomycota</taxon>
        <taxon>Pezizomycotina</taxon>
        <taxon>Dothideomycetes</taxon>
        <taxon>Pleosporomycetidae</taxon>
        <taxon>Pleosporales</taxon>
        <taxon>Massarineae</taxon>
        <taxon>Trematosphaeriaceae</taxon>
        <taxon>Trematosphaeria</taxon>
    </lineage>
</organism>
<keyword evidence="2 6" id="KW-0808">Transferase</keyword>
<evidence type="ECO:0000256" key="4">
    <source>
        <dbReference type="SAM" id="SignalP"/>
    </source>
</evidence>
<feature type="non-terminal residue" evidence="6">
    <location>
        <position position="359"/>
    </location>
</feature>
<dbReference type="SUPFAM" id="SSF53474">
    <property type="entry name" value="alpha/beta-Hydrolases"/>
    <property type="match status" value="1"/>
</dbReference>
<evidence type="ECO:0000259" key="5">
    <source>
        <dbReference type="Pfam" id="PF00561"/>
    </source>
</evidence>
<feature type="active site" description="Nucleophile" evidence="3">
    <location>
        <position position="163"/>
    </location>
</feature>
<sequence>MKFNTFFLPPFIATLPIIAQASQTLSWPTPDHDSFVISDFAFDSGEILNELELHYQTLGELKVNPDGTNNAVLILHGTTGSSEQFFNDDFAGALFNPNQALDAQKYFIVLPDSIGHGNSSKPSNTGLHARFPSYQYADMVRAHHRLLTEHLGVNHTRLVLGVSMGGMHTWMMGEMYPDFMDALMPIACLPAQIAGQNRLWRKFIIELIRSDAAWNGGDYQNQPLVSLAGALSLVQTMFSSPVSYQAQYPTRDAMDQFVDELLPHVPDYDANDQLYAWNSSHLYNPEPDLGLIKAPLTAVNTADDMMNPPELGILEQAVERKMRRGVGKAIVLPVSDGTIGHGSYIKAKLWEDELALLLS</sequence>
<dbReference type="PIRSF" id="PIRSF000443">
    <property type="entry name" value="Homoser_Ac_trans"/>
    <property type="match status" value="1"/>
</dbReference>
<keyword evidence="7" id="KW-1185">Reference proteome</keyword>
<dbReference type="NCBIfam" id="NF005071">
    <property type="entry name" value="PRK06489.1"/>
    <property type="match status" value="1"/>
</dbReference>
<evidence type="ECO:0000256" key="3">
    <source>
        <dbReference type="PIRSR" id="PIRSR000443-1"/>
    </source>
</evidence>
<feature type="domain" description="AB hydrolase-1" evidence="5">
    <location>
        <begin position="70"/>
        <end position="309"/>
    </location>
</feature>
<evidence type="ECO:0000313" key="6">
    <source>
        <dbReference type="EMBL" id="KAF2256067.1"/>
    </source>
</evidence>
<dbReference type="GO" id="GO:0004414">
    <property type="term" value="F:homoserine O-acetyltransferase activity"/>
    <property type="evidence" value="ECO:0007669"/>
    <property type="project" value="TreeGrafter"/>
</dbReference>
<keyword evidence="4" id="KW-0732">Signal</keyword>